<dbReference type="CDD" id="cd04301">
    <property type="entry name" value="NAT_SF"/>
    <property type="match status" value="1"/>
</dbReference>
<sequence>MAAVTVRPAVLADAPAIAAIYAHHVREGTASFDTSPRSVMETEAKIGACLAKGWPFLAAQQGGDVVGYAYATQFRDRPAYASSCENSIYVDPGHQRRGVGKALLAALLAQTEAAGFRQMIAVIGGGEAASVALHAKLGFEHAGTMRSVGRKFGRWLDTVYMQIALGVGDAAPPLKEPQ</sequence>
<gene>
    <name evidence="2" type="ORF">V474_03890</name>
</gene>
<dbReference type="PROSITE" id="PS51186">
    <property type="entry name" value="GNAT"/>
    <property type="match status" value="1"/>
</dbReference>
<dbReference type="InterPro" id="IPR016181">
    <property type="entry name" value="Acyl_CoA_acyltransferase"/>
</dbReference>
<dbReference type="GO" id="GO:0016747">
    <property type="term" value="F:acyltransferase activity, transferring groups other than amino-acyl groups"/>
    <property type="evidence" value="ECO:0007669"/>
    <property type="project" value="InterPro"/>
</dbReference>
<dbReference type="AlphaFoldDB" id="A0A0J7XH62"/>
<dbReference type="PATRIC" id="fig|1114963.3.peg.4406"/>
<reference evidence="2 3" key="1">
    <citation type="journal article" date="2015" name="G3 (Bethesda)">
        <title>Insights into Ongoing Evolution of the Hexachlorocyclohexane Catabolic Pathway from Comparative Genomics of Ten Sphingomonadaceae Strains.</title>
        <authorList>
            <person name="Pearce S.L."/>
            <person name="Oakeshott J.G."/>
            <person name="Pandey G."/>
        </authorList>
    </citation>
    <scope>NUCLEOTIDE SEQUENCE [LARGE SCALE GENOMIC DNA]</scope>
    <source>
        <strain evidence="2 3">LL02</strain>
    </source>
</reference>
<dbReference type="Proteomes" id="UP000052268">
    <property type="component" value="Unassembled WGS sequence"/>
</dbReference>
<proteinExistence type="predicted"/>
<dbReference type="PANTHER" id="PTHR43072">
    <property type="entry name" value="N-ACETYLTRANSFERASE"/>
    <property type="match status" value="1"/>
</dbReference>
<name>A0A0J7XH62_9SPHN</name>
<dbReference type="OrthoDB" id="5459937at2"/>
<keyword evidence="3" id="KW-1185">Reference proteome</keyword>
<evidence type="ECO:0000313" key="3">
    <source>
        <dbReference type="Proteomes" id="UP000052268"/>
    </source>
</evidence>
<dbReference type="PANTHER" id="PTHR43072:SF8">
    <property type="entry name" value="ACYLTRANSFERASE FABY-RELATED"/>
    <property type="match status" value="1"/>
</dbReference>
<protein>
    <recommendedName>
        <fullName evidence="1">N-acetyltransferase domain-containing protein</fullName>
    </recommendedName>
</protein>
<evidence type="ECO:0000259" key="1">
    <source>
        <dbReference type="PROSITE" id="PS51186"/>
    </source>
</evidence>
<dbReference type="EMBL" id="JACU01000012">
    <property type="protein sequence ID" value="KMS51381.1"/>
    <property type="molecule type" value="Genomic_DNA"/>
</dbReference>
<feature type="domain" description="N-acetyltransferase" evidence="1">
    <location>
        <begin position="4"/>
        <end position="166"/>
    </location>
</feature>
<evidence type="ECO:0000313" key="2">
    <source>
        <dbReference type="EMBL" id="KMS51381.1"/>
    </source>
</evidence>
<comment type="caution">
    <text evidence="2">The sequence shown here is derived from an EMBL/GenBank/DDBJ whole genome shotgun (WGS) entry which is preliminary data.</text>
</comment>
<organism evidence="2 3">
    <name type="scientific">Novosphingobium barchaimii LL02</name>
    <dbReference type="NCBI Taxonomy" id="1114963"/>
    <lineage>
        <taxon>Bacteria</taxon>
        <taxon>Pseudomonadati</taxon>
        <taxon>Pseudomonadota</taxon>
        <taxon>Alphaproteobacteria</taxon>
        <taxon>Sphingomonadales</taxon>
        <taxon>Sphingomonadaceae</taxon>
        <taxon>Novosphingobium</taxon>
    </lineage>
</organism>
<dbReference type="InterPro" id="IPR000182">
    <property type="entry name" value="GNAT_dom"/>
</dbReference>
<accession>A0A0J7XH62</accession>
<dbReference type="SUPFAM" id="SSF55729">
    <property type="entry name" value="Acyl-CoA N-acyltransferases (Nat)"/>
    <property type="match status" value="1"/>
</dbReference>
<dbReference type="Pfam" id="PF13420">
    <property type="entry name" value="Acetyltransf_4"/>
    <property type="match status" value="1"/>
</dbReference>
<dbReference type="RefSeq" id="WP_021243485.1">
    <property type="nucleotide sequence ID" value="NZ_KQ130458.1"/>
</dbReference>
<dbReference type="Gene3D" id="3.40.630.30">
    <property type="match status" value="1"/>
</dbReference>